<evidence type="ECO:0000313" key="2">
    <source>
        <dbReference type="EMBL" id="HGQ64956.1"/>
    </source>
</evidence>
<dbReference type="EMBL" id="DTBD01000063">
    <property type="protein sequence ID" value="HGQ64956.1"/>
    <property type="molecule type" value="Genomic_DNA"/>
</dbReference>
<comment type="caution">
    <text evidence="2">The sequence shown here is derived from an EMBL/GenBank/DDBJ whole genome shotgun (WGS) entry which is preliminary data.</text>
</comment>
<protein>
    <submittedName>
        <fullName evidence="2">Uncharacterized protein</fullName>
    </submittedName>
</protein>
<sequence>MIKYAIPPIVTLAITAIVLASVFAYYPLTITVSPTAPGVVFETGSNAGNPDIGTGKTITVNIGANKTSASITIHPTYQENYYRDVLRITNGDDNAMNVYIVFTSLSNTLPAGSVVKLFVYEGTNKVIKELDITNPAINQPISIGSMAAGKTWQIDFYVYIPEDKSIREASYKAEAKLVYTPSAETPPTNLSGGG</sequence>
<reference evidence="2" key="1">
    <citation type="journal article" date="2020" name="mSystems">
        <title>Genome- and Community-Level Interaction Insights into Carbon Utilization and Element Cycling Functions of Hydrothermarchaeota in Hydrothermal Sediment.</title>
        <authorList>
            <person name="Zhou Z."/>
            <person name="Liu Y."/>
            <person name="Xu W."/>
            <person name="Pan J."/>
            <person name="Luo Z.H."/>
            <person name="Li M."/>
        </authorList>
    </citation>
    <scope>NUCLEOTIDE SEQUENCE [LARGE SCALE GENOMIC DNA]</scope>
    <source>
        <strain evidence="2">SpSt-637</strain>
        <strain evidence="1">SpSt-667</strain>
    </source>
</reference>
<dbReference type="AlphaFoldDB" id="A0A7C4JK68"/>
<proteinExistence type="predicted"/>
<accession>A0A7C4JK68</accession>
<evidence type="ECO:0000313" key="1">
    <source>
        <dbReference type="EMBL" id="HGQ35909.1"/>
    </source>
</evidence>
<dbReference type="EMBL" id="DTCK01000029">
    <property type="protein sequence ID" value="HGQ35909.1"/>
    <property type="molecule type" value="Genomic_DNA"/>
</dbReference>
<organism evidence="2">
    <name type="scientific">Ignisphaera aggregans</name>
    <dbReference type="NCBI Taxonomy" id="334771"/>
    <lineage>
        <taxon>Archaea</taxon>
        <taxon>Thermoproteota</taxon>
        <taxon>Thermoprotei</taxon>
        <taxon>Desulfurococcales</taxon>
        <taxon>Desulfurococcaceae</taxon>
        <taxon>Ignisphaera</taxon>
    </lineage>
</organism>
<name>A0A7C4JK68_9CREN</name>
<gene>
    <name evidence="2" type="ORF">ENU08_06910</name>
    <name evidence="1" type="ORF">ENU41_04450</name>
</gene>